<dbReference type="AlphaFoldDB" id="A0A7N0TVI1"/>
<dbReference type="GO" id="GO:0005777">
    <property type="term" value="C:peroxisome"/>
    <property type="evidence" value="ECO:0007669"/>
    <property type="project" value="InterPro"/>
</dbReference>
<organism evidence="3 4">
    <name type="scientific">Kalanchoe fedtschenkoi</name>
    <name type="common">Lavender scallops</name>
    <name type="synonym">South American air plant</name>
    <dbReference type="NCBI Taxonomy" id="63787"/>
    <lineage>
        <taxon>Eukaryota</taxon>
        <taxon>Viridiplantae</taxon>
        <taxon>Streptophyta</taxon>
        <taxon>Embryophyta</taxon>
        <taxon>Tracheophyta</taxon>
        <taxon>Spermatophyta</taxon>
        <taxon>Magnoliopsida</taxon>
        <taxon>eudicotyledons</taxon>
        <taxon>Gunneridae</taxon>
        <taxon>Pentapetalae</taxon>
        <taxon>Saxifragales</taxon>
        <taxon>Crassulaceae</taxon>
        <taxon>Kalanchoe</taxon>
    </lineage>
</organism>
<protein>
    <recommendedName>
        <fullName evidence="2">HTH OST-type domain-containing protein</fullName>
    </recommendedName>
</protein>
<feature type="region of interest" description="Disordered" evidence="1">
    <location>
        <begin position="325"/>
        <end position="380"/>
    </location>
</feature>
<name>A0A7N0TVI1_KALFE</name>
<dbReference type="EnsemblPlants" id="Kaladp0046s0214.1.v1.1">
    <property type="protein sequence ID" value="Kaladp0046s0214.1.v1.1"/>
    <property type="gene ID" value="Kaladp0046s0214.v1.1"/>
</dbReference>
<feature type="compositionally biased region" description="Basic and acidic residues" evidence="1">
    <location>
        <begin position="337"/>
        <end position="368"/>
    </location>
</feature>
<evidence type="ECO:0000313" key="3">
    <source>
        <dbReference type="EnsemblPlants" id="Kaladp0046s0214.1.v1.1"/>
    </source>
</evidence>
<dbReference type="InterPro" id="IPR021139">
    <property type="entry name" value="NYN"/>
</dbReference>
<dbReference type="Pfam" id="PF01936">
    <property type="entry name" value="NYN"/>
    <property type="match status" value="1"/>
</dbReference>
<keyword evidence="4" id="KW-1185">Reference proteome</keyword>
<feature type="compositionally biased region" description="Polar residues" evidence="1">
    <location>
        <begin position="461"/>
        <end position="481"/>
    </location>
</feature>
<dbReference type="InterPro" id="IPR024768">
    <property type="entry name" value="Marf1"/>
</dbReference>
<feature type="compositionally biased region" description="Low complexity" evidence="1">
    <location>
        <begin position="325"/>
        <end position="336"/>
    </location>
</feature>
<dbReference type="PANTHER" id="PTHR14379">
    <property type="entry name" value="LIMKAIN B LKAP"/>
    <property type="match status" value="1"/>
</dbReference>
<dbReference type="OMA" id="CSAADMN"/>
<dbReference type="Gene3D" id="3.40.50.1010">
    <property type="entry name" value="5'-nuclease"/>
    <property type="match status" value="1"/>
</dbReference>
<dbReference type="Proteomes" id="UP000594263">
    <property type="component" value="Unplaced"/>
</dbReference>
<feature type="domain" description="HTH OST-type" evidence="2">
    <location>
        <begin position="249"/>
        <end position="320"/>
    </location>
</feature>
<feature type="domain" description="HTH OST-type" evidence="2">
    <location>
        <begin position="679"/>
        <end position="756"/>
    </location>
</feature>
<dbReference type="Gramene" id="Kaladp0046s0214.1.v1.1">
    <property type="protein sequence ID" value="Kaladp0046s0214.1.v1.1"/>
    <property type="gene ID" value="Kaladp0046s0214.v1.1"/>
</dbReference>
<feature type="region of interest" description="Disordered" evidence="1">
    <location>
        <begin position="459"/>
        <end position="494"/>
    </location>
</feature>
<reference evidence="3" key="1">
    <citation type="submission" date="2021-01" db="UniProtKB">
        <authorList>
            <consortium name="EnsemblPlants"/>
        </authorList>
    </citation>
    <scope>IDENTIFICATION</scope>
</reference>
<dbReference type="GO" id="GO:0010468">
    <property type="term" value="P:regulation of gene expression"/>
    <property type="evidence" value="ECO:0007669"/>
    <property type="project" value="InterPro"/>
</dbReference>
<evidence type="ECO:0000256" key="1">
    <source>
        <dbReference type="SAM" id="MobiDB-lite"/>
    </source>
</evidence>
<feature type="region of interest" description="Disordered" evidence="1">
    <location>
        <begin position="398"/>
        <end position="421"/>
    </location>
</feature>
<dbReference type="InterPro" id="IPR041966">
    <property type="entry name" value="LOTUS-like"/>
</dbReference>
<dbReference type="CDD" id="cd08824">
    <property type="entry name" value="LOTUS"/>
    <property type="match status" value="2"/>
</dbReference>
<dbReference type="GO" id="GO:0004540">
    <property type="term" value="F:RNA nuclease activity"/>
    <property type="evidence" value="ECO:0007669"/>
    <property type="project" value="InterPro"/>
</dbReference>
<sequence>MKALTRRISSRSLSSSIFNLNISHFSSHHSSRRYDDEARNVRVSVWWDFENIHLPTAVSPYQVAHRITAALRANGIKGPLQISAYGNVTLLTRSIQGALSSTGISLIHVPAGLSCGKNGADRSLIIDLLYWVSQHPPPAHLFLISGDSDFASILHRLRMSNYNILVANGKYVSNPLCSAASIVWQWNTLLKGENLSGRRFNQPPDGPVGSWYGNSRLPLESLFTSLDQPASLVGNGSSDSESENVLRPIPTDAVNQIRQILSSHPSGVAISTLRQELNNTMMLADDLYGYKKFSVFLSAMSDILTMHSLGDGQYLVCGIKPIAPSSPDSSMNSSERSIVDESDNHTPLKEIELHDGSSSLKLEDKNHASDSPILSSDEDPQSCQLREYFDTQIVEHPSSATCNEEPSIEGQGQGPLENEKDAVGSCRDHSAVIKKENVSEEDSFFQRTWTKLFSGHDDRAMSSQENNKGKQTPTSLHSPTFSAPVGNPEKSNYDGEDRKKRGFFIHLVNWFKFDNYKAETESEASNSEYLKHNTLLKDSCWAKIKLFLDTPQGADIISKSKSRLQIAQILKKVGPATLHSFDKNDILHLVDILIDDKRWVEECPCEKSPFRVICVSGKSFSNNPWYSSASSLRFVGKQPQSDLQKLPKHEGEITNRVSSSGICLPGDNKRSLEKTRSRMISDCRKLLKEIVKEHPHGYSLRGFRKLFAERYSYNLNLEALGYETLAAFVKKIPGVTVEGAFVYPWKRNTTIADISRKGGSDSEHQMRI</sequence>
<proteinExistence type="predicted"/>
<dbReference type="Gene3D" id="3.30.420.610">
    <property type="entry name" value="LOTUS domain-like"/>
    <property type="match status" value="2"/>
</dbReference>
<dbReference type="PROSITE" id="PS51644">
    <property type="entry name" value="HTH_OST"/>
    <property type="match status" value="2"/>
</dbReference>
<evidence type="ECO:0000313" key="4">
    <source>
        <dbReference type="Proteomes" id="UP000594263"/>
    </source>
</evidence>
<dbReference type="CDD" id="cd10910">
    <property type="entry name" value="PIN_limkain_b1_N_like"/>
    <property type="match status" value="1"/>
</dbReference>
<dbReference type="PANTHER" id="PTHR14379:SF6">
    <property type="entry name" value="EMB|CAB71880.1"/>
    <property type="match status" value="1"/>
</dbReference>
<evidence type="ECO:0000259" key="2">
    <source>
        <dbReference type="PROSITE" id="PS51644"/>
    </source>
</evidence>
<accession>A0A7N0TVI1</accession>
<dbReference type="InterPro" id="IPR025605">
    <property type="entry name" value="OST-HTH/LOTUS_dom"/>
</dbReference>
<dbReference type="Pfam" id="PF12872">
    <property type="entry name" value="OST-HTH"/>
    <property type="match status" value="2"/>
</dbReference>